<dbReference type="EMBL" id="JACJFM010000012">
    <property type="protein sequence ID" value="MBB1487132.1"/>
    <property type="molecule type" value="Genomic_DNA"/>
</dbReference>
<reference evidence="1 2" key="1">
    <citation type="submission" date="2020-08" db="EMBL/GenBank/DDBJ databases">
        <title>Oceanospirillum sp. nov. isolated from marine sediment.</title>
        <authorList>
            <person name="Ji X."/>
        </authorList>
    </citation>
    <scope>NUCLEOTIDE SEQUENCE [LARGE SCALE GENOMIC DNA]</scope>
    <source>
        <strain evidence="1 2">D5</strain>
    </source>
</reference>
<accession>A0A839IRG2</accession>
<dbReference type="RefSeq" id="WP_182808917.1">
    <property type="nucleotide sequence ID" value="NZ_JACJFM010000012.1"/>
</dbReference>
<proteinExistence type="predicted"/>
<name>A0A839IRG2_9GAMM</name>
<protein>
    <submittedName>
        <fullName evidence="1">Uncharacterized protein</fullName>
    </submittedName>
</protein>
<gene>
    <name evidence="1" type="ORF">H4O21_10970</name>
</gene>
<organism evidence="1 2">
    <name type="scientific">Oceanospirillum sediminis</name>
    <dbReference type="NCBI Taxonomy" id="2760088"/>
    <lineage>
        <taxon>Bacteria</taxon>
        <taxon>Pseudomonadati</taxon>
        <taxon>Pseudomonadota</taxon>
        <taxon>Gammaproteobacteria</taxon>
        <taxon>Oceanospirillales</taxon>
        <taxon>Oceanospirillaceae</taxon>
        <taxon>Oceanospirillum</taxon>
    </lineage>
</organism>
<dbReference type="AlphaFoldDB" id="A0A839IRG2"/>
<evidence type="ECO:0000313" key="2">
    <source>
        <dbReference type="Proteomes" id="UP000565262"/>
    </source>
</evidence>
<evidence type="ECO:0000313" key="1">
    <source>
        <dbReference type="EMBL" id="MBB1487132.1"/>
    </source>
</evidence>
<sequence length="75" mass="8119">MVINTHSIPKALLARYPQLAQIGAAIEQYQSGKALSVSCPQCHSVLKVTENRQAGSLTVSCSCGHCQHRISWQPS</sequence>
<comment type="caution">
    <text evidence="1">The sequence shown here is derived from an EMBL/GenBank/DDBJ whole genome shotgun (WGS) entry which is preliminary data.</text>
</comment>
<dbReference type="Proteomes" id="UP000565262">
    <property type="component" value="Unassembled WGS sequence"/>
</dbReference>
<keyword evidence="2" id="KW-1185">Reference proteome</keyword>